<evidence type="ECO:0000259" key="3">
    <source>
        <dbReference type="PROSITE" id="PS50097"/>
    </source>
</evidence>
<dbReference type="PANTHER" id="PTHR23110">
    <property type="entry name" value="BTB DOMAIN TRANSCRIPTION FACTOR"/>
    <property type="match status" value="1"/>
</dbReference>
<dbReference type="GO" id="GO:0048468">
    <property type="term" value="P:cell development"/>
    <property type="evidence" value="ECO:0007669"/>
    <property type="project" value="UniProtKB-ARBA"/>
</dbReference>
<accession>A0AAV2STA2</accession>
<dbReference type="InterPro" id="IPR013087">
    <property type="entry name" value="Znf_C2H2_type"/>
</dbReference>
<evidence type="ECO:0000256" key="1">
    <source>
        <dbReference type="ARBA" id="ARBA00023242"/>
    </source>
</evidence>
<dbReference type="InterPro" id="IPR000210">
    <property type="entry name" value="BTB/POZ_dom"/>
</dbReference>
<dbReference type="GO" id="GO:0005634">
    <property type="term" value="C:nucleus"/>
    <property type="evidence" value="ECO:0007669"/>
    <property type="project" value="TreeGrafter"/>
</dbReference>
<feature type="non-terminal residue" evidence="4">
    <location>
        <position position="1"/>
    </location>
</feature>
<dbReference type="InterPro" id="IPR011333">
    <property type="entry name" value="SKP1/BTB/POZ_sf"/>
</dbReference>
<dbReference type="GO" id="GO:0003006">
    <property type="term" value="P:developmental process involved in reproduction"/>
    <property type="evidence" value="ECO:0007669"/>
    <property type="project" value="UniProtKB-ARBA"/>
</dbReference>
<dbReference type="GO" id="GO:0006357">
    <property type="term" value="P:regulation of transcription by RNA polymerase II"/>
    <property type="evidence" value="ECO:0007669"/>
    <property type="project" value="TreeGrafter"/>
</dbReference>
<feature type="domain" description="BTB" evidence="3">
    <location>
        <begin position="36"/>
        <end position="101"/>
    </location>
</feature>
<reference evidence="4 5" key="1">
    <citation type="submission" date="2024-05" db="EMBL/GenBank/DDBJ databases">
        <authorList>
            <person name="Wallberg A."/>
        </authorList>
    </citation>
    <scope>NUCLEOTIDE SEQUENCE [LARGE SCALE GENOMIC DNA]</scope>
</reference>
<sequence>FPDNKMDDELLSLKWNSQKNIFFEYLKILREKSTYSDATLTVEGKFYPVHKLVMSTYSEYFCNIFEKTPCKSPVIVLQDIQSHDLEALLDYMYLGEVIVDQNNLASLLKTAEFLSIKGLALPDKDSTNLPKNSTSSHKDAHQDSPPPKRRRHDSNSIPDHNAYTLLVPEKFATALANPTQTTSKIRLNFKIPAHSTSNNEQYELPDVKFELNDTQDVKVEIEEFPDLKVDIEDELRVLVHEIWDAEEPEEKFRRESSYKGGADCAQDPCGDYESHLSKTNSFENNANSDLELVPSEDYASDLSKTNNYGENEGSEQNTCRNYESDLSMTNSFEKNTSSDQDLGSHFESEVSKNMSYDEGVSSEQNPVGGYKSGIAIKNTLKYLKYCHVVPTHKYIETRRSEPKNCPICEKQFKVLRNIRRHILNKHSKFLLFRAKEEGIKTDALHTALAYTWVDIVHKDFALSSELIKKFRNEYGEGAQTKKGQQSIAIKLD</sequence>
<dbReference type="Pfam" id="PF00651">
    <property type="entry name" value="BTB"/>
    <property type="match status" value="1"/>
</dbReference>
<dbReference type="PANTHER" id="PTHR23110:SF98">
    <property type="entry name" value="PRE-LOLA-G, ISOFORM C-RELATED"/>
    <property type="match status" value="1"/>
</dbReference>
<dbReference type="AlphaFoldDB" id="A0AAV2STA2"/>
<keyword evidence="5" id="KW-1185">Reference proteome</keyword>
<evidence type="ECO:0000313" key="5">
    <source>
        <dbReference type="Proteomes" id="UP001497623"/>
    </source>
</evidence>
<dbReference type="GO" id="GO:0048513">
    <property type="term" value="P:animal organ development"/>
    <property type="evidence" value="ECO:0007669"/>
    <property type="project" value="UniProtKB-ARBA"/>
</dbReference>
<feature type="compositionally biased region" description="Polar residues" evidence="2">
    <location>
        <begin position="330"/>
        <end position="341"/>
    </location>
</feature>
<protein>
    <recommendedName>
        <fullName evidence="3">BTB domain-containing protein</fullName>
    </recommendedName>
</protein>
<feature type="region of interest" description="Disordered" evidence="2">
    <location>
        <begin position="125"/>
        <end position="159"/>
    </location>
</feature>
<dbReference type="CDD" id="cd18315">
    <property type="entry name" value="BTB_POZ_BAB-like"/>
    <property type="match status" value="1"/>
</dbReference>
<dbReference type="Proteomes" id="UP001497623">
    <property type="component" value="Unassembled WGS sequence"/>
</dbReference>
<comment type="caution">
    <text evidence="4">The sequence shown here is derived from an EMBL/GenBank/DDBJ whole genome shotgun (WGS) entry which is preliminary data.</text>
</comment>
<dbReference type="EMBL" id="CAXKWB010117052">
    <property type="protein sequence ID" value="CAL4236192.1"/>
    <property type="molecule type" value="Genomic_DNA"/>
</dbReference>
<keyword evidence="1" id="KW-0539">Nucleus</keyword>
<feature type="region of interest" description="Disordered" evidence="2">
    <location>
        <begin position="330"/>
        <end position="363"/>
    </location>
</feature>
<dbReference type="Gene3D" id="3.30.710.10">
    <property type="entry name" value="Potassium Channel Kv1.1, Chain A"/>
    <property type="match status" value="1"/>
</dbReference>
<dbReference type="InterPro" id="IPR051095">
    <property type="entry name" value="Dros_DevTransReg"/>
</dbReference>
<name>A0AAV2STA2_MEGNR</name>
<evidence type="ECO:0000256" key="2">
    <source>
        <dbReference type="SAM" id="MobiDB-lite"/>
    </source>
</evidence>
<dbReference type="SMART" id="SM00225">
    <property type="entry name" value="BTB"/>
    <property type="match status" value="1"/>
</dbReference>
<gene>
    <name evidence="4" type="ORF">MNOR_LOCUS40168</name>
</gene>
<dbReference type="PROSITE" id="PS00028">
    <property type="entry name" value="ZINC_FINGER_C2H2_1"/>
    <property type="match status" value="1"/>
</dbReference>
<dbReference type="PROSITE" id="PS50097">
    <property type="entry name" value="BTB"/>
    <property type="match status" value="1"/>
</dbReference>
<organism evidence="4 5">
    <name type="scientific">Meganyctiphanes norvegica</name>
    <name type="common">Northern krill</name>
    <name type="synonym">Thysanopoda norvegica</name>
    <dbReference type="NCBI Taxonomy" id="48144"/>
    <lineage>
        <taxon>Eukaryota</taxon>
        <taxon>Metazoa</taxon>
        <taxon>Ecdysozoa</taxon>
        <taxon>Arthropoda</taxon>
        <taxon>Crustacea</taxon>
        <taxon>Multicrustacea</taxon>
        <taxon>Malacostraca</taxon>
        <taxon>Eumalacostraca</taxon>
        <taxon>Eucarida</taxon>
        <taxon>Euphausiacea</taxon>
        <taxon>Euphausiidae</taxon>
        <taxon>Meganyctiphanes</taxon>
    </lineage>
</organism>
<proteinExistence type="predicted"/>
<dbReference type="SUPFAM" id="SSF54695">
    <property type="entry name" value="POZ domain"/>
    <property type="match status" value="1"/>
</dbReference>
<evidence type="ECO:0000313" key="4">
    <source>
        <dbReference type="EMBL" id="CAL4236192.1"/>
    </source>
</evidence>